<evidence type="ECO:0000313" key="4">
    <source>
        <dbReference type="Proteomes" id="UP000182241"/>
    </source>
</evidence>
<evidence type="ECO:0000313" key="3">
    <source>
        <dbReference type="EMBL" id="SEC37315.1"/>
    </source>
</evidence>
<gene>
    <name evidence="3" type="ORF">SAMN04489793_2134</name>
</gene>
<comment type="similarity">
    <text evidence="1">Belongs to the short-chain dehydrogenases/reductases (SDR) family.</text>
</comment>
<evidence type="ECO:0000256" key="2">
    <source>
        <dbReference type="ARBA" id="ARBA00023002"/>
    </source>
</evidence>
<dbReference type="FunFam" id="3.40.50.720:FF:000084">
    <property type="entry name" value="Short-chain dehydrogenase reductase"/>
    <property type="match status" value="1"/>
</dbReference>
<dbReference type="Proteomes" id="UP000182241">
    <property type="component" value="Unassembled WGS sequence"/>
</dbReference>
<accession>A0A1H4RZH0</accession>
<dbReference type="PRINTS" id="PR00081">
    <property type="entry name" value="GDHRDH"/>
</dbReference>
<dbReference type="RefSeq" id="WP_068742192.1">
    <property type="nucleotide sequence ID" value="NZ_CBDRGN010000001.1"/>
</dbReference>
<organism evidence="3 4">
    <name type="scientific">Tsukamurella tyrosinosolvens</name>
    <dbReference type="NCBI Taxonomy" id="57704"/>
    <lineage>
        <taxon>Bacteria</taxon>
        <taxon>Bacillati</taxon>
        <taxon>Actinomycetota</taxon>
        <taxon>Actinomycetes</taxon>
        <taxon>Mycobacteriales</taxon>
        <taxon>Tsukamurellaceae</taxon>
        <taxon>Tsukamurella</taxon>
    </lineage>
</organism>
<dbReference type="PANTHER" id="PTHR42760">
    <property type="entry name" value="SHORT-CHAIN DEHYDROGENASES/REDUCTASES FAMILY MEMBER"/>
    <property type="match status" value="1"/>
</dbReference>
<name>A0A1H4RZH0_TSUTY</name>
<dbReference type="STRING" id="57704.SAMN04489793_2134"/>
<dbReference type="InterPro" id="IPR036291">
    <property type="entry name" value="NAD(P)-bd_dom_sf"/>
</dbReference>
<dbReference type="GO" id="GO:0016616">
    <property type="term" value="F:oxidoreductase activity, acting on the CH-OH group of donors, NAD or NADP as acceptor"/>
    <property type="evidence" value="ECO:0007669"/>
    <property type="project" value="TreeGrafter"/>
</dbReference>
<keyword evidence="4" id="KW-1185">Reference proteome</keyword>
<dbReference type="Gene3D" id="3.40.50.720">
    <property type="entry name" value="NAD(P)-binding Rossmann-like Domain"/>
    <property type="match status" value="1"/>
</dbReference>
<protein>
    <submittedName>
        <fullName evidence="3">3-oxoacyl-[acyl-carrier protein] reductase</fullName>
    </submittedName>
</protein>
<keyword evidence="2" id="KW-0560">Oxidoreductase</keyword>
<dbReference type="EMBL" id="FNSA01000003">
    <property type="protein sequence ID" value="SEC37315.1"/>
    <property type="molecule type" value="Genomic_DNA"/>
</dbReference>
<dbReference type="GO" id="GO:0030497">
    <property type="term" value="P:fatty acid elongation"/>
    <property type="evidence" value="ECO:0007669"/>
    <property type="project" value="TreeGrafter"/>
</dbReference>
<dbReference type="OrthoDB" id="3210335at2"/>
<evidence type="ECO:0000256" key="1">
    <source>
        <dbReference type="ARBA" id="ARBA00006484"/>
    </source>
</evidence>
<dbReference type="AlphaFoldDB" id="A0A1H4RZH0"/>
<dbReference type="Pfam" id="PF13561">
    <property type="entry name" value="adh_short_C2"/>
    <property type="match status" value="1"/>
</dbReference>
<proteinExistence type="inferred from homology"/>
<dbReference type="PRINTS" id="PR00080">
    <property type="entry name" value="SDRFAMILY"/>
</dbReference>
<dbReference type="PANTHER" id="PTHR42760:SF40">
    <property type="entry name" value="3-OXOACYL-[ACYL-CARRIER-PROTEIN] REDUCTASE, CHLOROPLASTIC"/>
    <property type="match status" value="1"/>
</dbReference>
<reference evidence="4" key="1">
    <citation type="submission" date="2016-10" db="EMBL/GenBank/DDBJ databases">
        <authorList>
            <person name="Varghese N."/>
            <person name="Submissions S."/>
        </authorList>
    </citation>
    <scope>NUCLEOTIDE SEQUENCE [LARGE SCALE GENOMIC DNA]</scope>
    <source>
        <strain evidence="4">DSM 44234</strain>
    </source>
</reference>
<sequence length="249" mass="24929">MTRRAVVTGGGTGIGRAIAHRLASDGNDVVIVGRRADVLEETASAINAGLDARRVSAEVADLADPSAVGALAARIGAGGAVDVLVNNVGGNPARDGAPDDLAAVADSYATTFRLNVVTAVLATEALRPHLARPGGRIVSISSIAGLRGPGPYGAAKGALHAWSAGLALELASEGVTVNVVAPGFVPATEFWTDRLTAELHDSRVAQIPAGRPGTPEEVAAAVSYLAAPDAGWTTGQILQVNGGTLLGRG</sequence>
<dbReference type="CDD" id="cd05233">
    <property type="entry name" value="SDR_c"/>
    <property type="match status" value="1"/>
</dbReference>
<dbReference type="InterPro" id="IPR002347">
    <property type="entry name" value="SDR_fam"/>
</dbReference>
<dbReference type="SUPFAM" id="SSF51735">
    <property type="entry name" value="NAD(P)-binding Rossmann-fold domains"/>
    <property type="match status" value="1"/>
</dbReference>